<dbReference type="GeneID" id="18164588"/>
<evidence type="ECO:0000256" key="1">
    <source>
        <dbReference type="ARBA" id="ARBA00035112"/>
    </source>
</evidence>
<gene>
    <name evidence="3" type="ORF">CCM_02561</name>
</gene>
<dbReference type="eggNOG" id="ENOG502SRWG">
    <property type="taxonomic scope" value="Eukaryota"/>
</dbReference>
<dbReference type="PANTHER" id="PTHR33365">
    <property type="entry name" value="YALI0B05434P"/>
    <property type="match status" value="1"/>
</dbReference>
<dbReference type="Proteomes" id="UP000001610">
    <property type="component" value="Unassembled WGS sequence"/>
</dbReference>
<dbReference type="RefSeq" id="XP_006667776.1">
    <property type="nucleotide sequence ID" value="XM_006667713.1"/>
</dbReference>
<dbReference type="InterPro" id="IPR021765">
    <property type="entry name" value="UstYa-like"/>
</dbReference>
<dbReference type="InParanoid" id="G3JAH4"/>
<dbReference type="GO" id="GO:0043386">
    <property type="term" value="P:mycotoxin biosynthetic process"/>
    <property type="evidence" value="ECO:0007669"/>
    <property type="project" value="InterPro"/>
</dbReference>
<keyword evidence="4" id="KW-1185">Reference proteome</keyword>
<dbReference type="AlphaFoldDB" id="G3JAH4"/>
<dbReference type="OMA" id="HTFVENS"/>
<evidence type="ECO:0000313" key="4">
    <source>
        <dbReference type="Proteomes" id="UP000001610"/>
    </source>
</evidence>
<keyword evidence="2" id="KW-0812">Transmembrane</keyword>
<evidence type="ECO:0000313" key="3">
    <source>
        <dbReference type="EMBL" id="EGX94290.1"/>
    </source>
</evidence>
<dbReference type="EMBL" id="JH126400">
    <property type="protein sequence ID" value="EGX94290.1"/>
    <property type="molecule type" value="Genomic_DNA"/>
</dbReference>
<organism evidence="3 4">
    <name type="scientific">Cordyceps militaris (strain CM01)</name>
    <name type="common">Caterpillar fungus</name>
    <dbReference type="NCBI Taxonomy" id="983644"/>
    <lineage>
        <taxon>Eukaryota</taxon>
        <taxon>Fungi</taxon>
        <taxon>Dikarya</taxon>
        <taxon>Ascomycota</taxon>
        <taxon>Pezizomycotina</taxon>
        <taxon>Sordariomycetes</taxon>
        <taxon>Hypocreomycetidae</taxon>
        <taxon>Hypocreales</taxon>
        <taxon>Cordycipitaceae</taxon>
        <taxon>Cordyceps</taxon>
    </lineage>
</organism>
<dbReference type="Pfam" id="PF11807">
    <property type="entry name" value="UstYa"/>
    <property type="match status" value="1"/>
</dbReference>
<evidence type="ECO:0008006" key="5">
    <source>
        <dbReference type="Google" id="ProtNLM"/>
    </source>
</evidence>
<sequence length="286" mass="33155">MFFTKKKLPFLFDRAAMEKAAVIRGGKTVDGSESGDSFLDEQEILNVRARKSSSQRRWWMSFLAAHLILLAVYLGTTLRMQAELAKLRRHGLQIIQSPASGAIEWAEHTFVENSFSDGPFSGFPREEITKNWHDLINYENIIIEPEIIARLGREDIAVADPEGRGYLGTLNVYHQLHCLKRLWQYTYPETYRQNQTAAQAEADRLHKEHCFDFLRQSVMCLADIGIITYQWSDDRMVPIANSTTHQCANWEKLDAWTRKRSVDMMKPGWLIHPTKGYAYKDQDHHH</sequence>
<dbReference type="PANTHER" id="PTHR33365:SF7">
    <property type="entry name" value="TAT PATHWAY SIGNAL SEQUENCE"/>
    <property type="match status" value="1"/>
</dbReference>
<dbReference type="HOGENOM" id="CLU_042941_2_2_1"/>
<name>G3JAH4_CORMM</name>
<dbReference type="OrthoDB" id="3687641at2759"/>
<comment type="similarity">
    <text evidence="1">Belongs to the ustYa family.</text>
</comment>
<evidence type="ECO:0000256" key="2">
    <source>
        <dbReference type="SAM" id="Phobius"/>
    </source>
</evidence>
<dbReference type="VEuPathDB" id="FungiDB:CCM_02561"/>
<accession>G3JAH4</accession>
<feature type="transmembrane region" description="Helical" evidence="2">
    <location>
        <begin position="58"/>
        <end position="76"/>
    </location>
</feature>
<dbReference type="KEGG" id="cmt:CCM_02561"/>
<proteinExistence type="inferred from homology"/>
<reference evidence="3 4" key="1">
    <citation type="journal article" date="2011" name="Genome Biol.">
        <title>Genome sequence of the insect pathogenic fungus Cordyceps militaris, a valued traditional Chinese medicine.</title>
        <authorList>
            <person name="Zheng P."/>
            <person name="Xia Y."/>
            <person name="Xiao G."/>
            <person name="Xiong C."/>
            <person name="Hu X."/>
            <person name="Zhang S."/>
            <person name="Zheng H."/>
            <person name="Huang Y."/>
            <person name="Zhou Y."/>
            <person name="Wang S."/>
            <person name="Zhao G.P."/>
            <person name="Liu X."/>
            <person name="St Leger R.J."/>
            <person name="Wang C."/>
        </authorList>
    </citation>
    <scope>NUCLEOTIDE SEQUENCE [LARGE SCALE GENOMIC DNA]</scope>
    <source>
        <strain evidence="3 4">CM01</strain>
    </source>
</reference>
<protein>
    <recommendedName>
        <fullName evidence="5">Tat pathway signal sequence</fullName>
    </recommendedName>
</protein>
<keyword evidence="2" id="KW-0472">Membrane</keyword>
<keyword evidence="2" id="KW-1133">Transmembrane helix</keyword>